<accession>A0ABY5UBZ3</accession>
<proteinExistence type="predicted"/>
<protein>
    <submittedName>
        <fullName evidence="1">Uncharacterized protein</fullName>
    </submittedName>
</protein>
<dbReference type="RefSeq" id="WP_151682221.1">
    <property type="nucleotide sequence ID" value="NZ_CP099967.1"/>
</dbReference>
<name>A0ABY5UBZ3_9HYPH</name>
<keyword evidence="2" id="KW-1185">Reference proteome</keyword>
<dbReference type="EMBL" id="CP099967">
    <property type="protein sequence ID" value="UWL59877.1"/>
    <property type="molecule type" value="Genomic_DNA"/>
</dbReference>
<evidence type="ECO:0000313" key="2">
    <source>
        <dbReference type="Proteomes" id="UP001058739"/>
    </source>
</evidence>
<dbReference type="Proteomes" id="UP001058739">
    <property type="component" value="Chromosome 01"/>
</dbReference>
<sequence>MNNRNFFQKLRIPDASRRNDAGYVHLMFSPEKRPVREKYFNSVLTRLRIDSASIPLKTCRESPKTGLQLPSAARAGLLLVELALVNWPSCQLVILRCGFFPQVVIEFF</sequence>
<gene>
    <name evidence="1" type="ORF">NIK97_10185</name>
</gene>
<reference evidence="1" key="1">
    <citation type="submission" date="2022-06" db="EMBL/GenBank/DDBJ databases">
        <title>Complete Genome Sequence of Deoxynivalenol-bioadsorption Ochrobactrum pseudintermedium ASAG-D25.</title>
        <authorList>
            <person name="Wang N."/>
        </authorList>
    </citation>
    <scope>NUCLEOTIDE SEQUENCE</scope>
    <source>
        <strain evidence="1">ASAG-D25</strain>
    </source>
</reference>
<evidence type="ECO:0000313" key="1">
    <source>
        <dbReference type="EMBL" id="UWL59877.1"/>
    </source>
</evidence>
<organism evidence="1 2">
    <name type="scientific">Brucella pseudintermedia</name>
    <dbReference type="NCBI Taxonomy" id="370111"/>
    <lineage>
        <taxon>Bacteria</taxon>
        <taxon>Pseudomonadati</taxon>
        <taxon>Pseudomonadota</taxon>
        <taxon>Alphaproteobacteria</taxon>
        <taxon>Hyphomicrobiales</taxon>
        <taxon>Brucellaceae</taxon>
        <taxon>Brucella/Ochrobactrum group</taxon>
        <taxon>Brucella</taxon>
    </lineage>
</organism>